<dbReference type="Pfam" id="PF04199">
    <property type="entry name" value="Cyclase"/>
    <property type="match status" value="1"/>
</dbReference>
<dbReference type="PANTHER" id="PTHR34861:SF10">
    <property type="entry name" value="CYCLASE"/>
    <property type="match status" value="1"/>
</dbReference>
<dbReference type="InterPro" id="IPR037175">
    <property type="entry name" value="KFase_sf"/>
</dbReference>
<dbReference type="GO" id="GO:0004061">
    <property type="term" value="F:arylformamidase activity"/>
    <property type="evidence" value="ECO:0007669"/>
    <property type="project" value="InterPro"/>
</dbReference>
<protein>
    <submittedName>
        <fullName evidence="1">Kynurenine formamidase</fullName>
    </submittedName>
</protein>
<keyword evidence="2" id="KW-1185">Reference proteome</keyword>
<dbReference type="Proteomes" id="UP000317998">
    <property type="component" value="Unassembled WGS sequence"/>
</dbReference>
<dbReference type="EMBL" id="VFOM01000003">
    <property type="protein sequence ID" value="TQL45023.1"/>
    <property type="molecule type" value="Genomic_DNA"/>
</dbReference>
<dbReference type="PANTHER" id="PTHR34861">
    <property type="match status" value="1"/>
</dbReference>
<reference evidence="1 2" key="1">
    <citation type="submission" date="2019-06" db="EMBL/GenBank/DDBJ databases">
        <title>Sequencing the genomes of 1000 actinobacteria strains.</title>
        <authorList>
            <person name="Klenk H.-P."/>
        </authorList>
    </citation>
    <scope>NUCLEOTIDE SEQUENCE [LARGE SCALE GENOMIC DNA]</scope>
    <source>
        <strain evidence="1 2">DSM 26477</strain>
    </source>
</reference>
<organism evidence="1 2">
    <name type="scientific">Homoserinimonas aerilata</name>
    <dbReference type="NCBI Taxonomy" id="1162970"/>
    <lineage>
        <taxon>Bacteria</taxon>
        <taxon>Bacillati</taxon>
        <taxon>Actinomycetota</taxon>
        <taxon>Actinomycetes</taxon>
        <taxon>Micrococcales</taxon>
        <taxon>Microbacteriaceae</taxon>
        <taxon>Homoserinimonas</taxon>
    </lineage>
</organism>
<evidence type="ECO:0000313" key="2">
    <source>
        <dbReference type="Proteomes" id="UP000317998"/>
    </source>
</evidence>
<accession>A0A542YAF6</accession>
<gene>
    <name evidence="1" type="ORF">FB562_2433</name>
</gene>
<dbReference type="AlphaFoldDB" id="A0A542YAF6"/>
<evidence type="ECO:0000313" key="1">
    <source>
        <dbReference type="EMBL" id="TQL45023.1"/>
    </source>
</evidence>
<comment type="caution">
    <text evidence="1">The sequence shown here is derived from an EMBL/GenBank/DDBJ whole genome shotgun (WGS) entry which is preliminary data.</text>
</comment>
<proteinExistence type="predicted"/>
<dbReference type="SUPFAM" id="SSF102198">
    <property type="entry name" value="Putative cyclase"/>
    <property type="match status" value="1"/>
</dbReference>
<dbReference type="Gene3D" id="3.50.30.50">
    <property type="entry name" value="Putative cyclase"/>
    <property type="match status" value="1"/>
</dbReference>
<sequence>MKSWLSAFDSPTRTIDLAHPLSRDVPTSPSHVGFQMALKRRHGDSFRADGGSGASEVIITSPHTGTHIDALSHASHEGLLHGGVDAYEAQRGPNGFTALGAETIPPLVCRGVLIDLPKSMGVPVLEPGYEVTPDDLVAATQGVELEGAGVVLVRTGWAAHWGDAATYIGAERGVPGIGVAAAEWIAAHGPLAVGADTMAVEHIPAGQGHGNLPVHSLLLVGRGIYIIENLDLEQLSADGSAEFLFVLAPLPIVGGTGSPVRPLAIVRHDD</sequence>
<name>A0A542YAF6_9MICO</name>
<dbReference type="InterPro" id="IPR007325">
    <property type="entry name" value="KFase/CYL"/>
</dbReference>
<dbReference type="OrthoDB" id="7067800at2"/>
<dbReference type="RefSeq" id="WP_141881544.1">
    <property type="nucleotide sequence ID" value="NZ_VFOM01000003.1"/>
</dbReference>
<dbReference type="GO" id="GO:0019441">
    <property type="term" value="P:L-tryptophan catabolic process to kynurenine"/>
    <property type="evidence" value="ECO:0007669"/>
    <property type="project" value="InterPro"/>
</dbReference>